<dbReference type="Proteomes" id="UP001523550">
    <property type="component" value="Unassembled WGS sequence"/>
</dbReference>
<dbReference type="PANTHER" id="PTHR42776">
    <property type="entry name" value="SERINE PEPTIDASE S9 FAMILY MEMBER"/>
    <property type="match status" value="1"/>
</dbReference>
<dbReference type="SUPFAM" id="SSF82171">
    <property type="entry name" value="DPP6 N-terminal domain-like"/>
    <property type="match status" value="1"/>
</dbReference>
<feature type="compositionally biased region" description="Basic and acidic residues" evidence="3">
    <location>
        <begin position="80"/>
        <end position="92"/>
    </location>
</feature>
<dbReference type="SUPFAM" id="SSF53474">
    <property type="entry name" value="alpha/beta-Hydrolases"/>
    <property type="match status" value="1"/>
</dbReference>
<dbReference type="Pfam" id="PF00326">
    <property type="entry name" value="Peptidase_S9"/>
    <property type="match status" value="1"/>
</dbReference>
<dbReference type="EMBL" id="JALJYF010000001">
    <property type="protein sequence ID" value="MCP1727295.1"/>
    <property type="molecule type" value="Genomic_DNA"/>
</dbReference>
<comment type="caution">
    <text evidence="6">The sequence shown here is derived from an EMBL/GenBank/DDBJ whole genome shotgun (WGS) entry which is preliminary data.</text>
</comment>
<feature type="region of interest" description="Disordered" evidence="3">
    <location>
        <begin position="78"/>
        <end position="99"/>
    </location>
</feature>
<dbReference type="PANTHER" id="PTHR42776:SF27">
    <property type="entry name" value="DIPEPTIDYL PEPTIDASE FAMILY MEMBER 6"/>
    <property type="match status" value="1"/>
</dbReference>
<dbReference type="InterPro" id="IPR001375">
    <property type="entry name" value="Peptidase_S9_cat"/>
</dbReference>
<gene>
    <name evidence="6" type="ORF">J2T60_001260</name>
</gene>
<keyword evidence="1" id="KW-0378">Hydrolase</keyword>
<evidence type="ECO:0000313" key="6">
    <source>
        <dbReference type="EMBL" id="MCP1727295.1"/>
    </source>
</evidence>
<dbReference type="InterPro" id="IPR011042">
    <property type="entry name" value="6-blade_b-propeller_TolB-like"/>
</dbReference>
<dbReference type="GO" id="GO:0004177">
    <property type="term" value="F:aminopeptidase activity"/>
    <property type="evidence" value="ECO:0007669"/>
    <property type="project" value="UniProtKB-KW"/>
</dbReference>
<protein>
    <submittedName>
        <fullName evidence="6">Dipeptidyl aminopeptidase/acylaminoacyl peptidase</fullName>
    </submittedName>
</protein>
<dbReference type="InterPro" id="IPR011659">
    <property type="entry name" value="WD40"/>
</dbReference>
<keyword evidence="4" id="KW-0732">Signal</keyword>
<keyword evidence="7" id="KW-1185">Reference proteome</keyword>
<feature type="signal peptide" evidence="4">
    <location>
        <begin position="1"/>
        <end position="23"/>
    </location>
</feature>
<evidence type="ECO:0000259" key="5">
    <source>
        <dbReference type="Pfam" id="PF00326"/>
    </source>
</evidence>
<accession>A0ABT1G7M4</accession>
<dbReference type="Pfam" id="PF07676">
    <property type="entry name" value="PD40"/>
    <property type="match status" value="2"/>
</dbReference>
<feature type="chain" id="PRO_5047175254" evidence="4">
    <location>
        <begin position="24"/>
        <end position="669"/>
    </location>
</feature>
<keyword evidence="6" id="KW-0645">Protease</keyword>
<dbReference type="Gene3D" id="2.120.10.30">
    <property type="entry name" value="TolB, C-terminal domain"/>
    <property type="match status" value="2"/>
</dbReference>
<proteinExistence type="predicted"/>
<sequence length="669" mass="74953">MLSILSKLLIALLLVLAVSGALADDKPDGLTPEDYYDFQFISDPQMAPDGGKVAFVRATVSDDRESRESAIWLVGTDGETEPRRFTRGDSDSQPRWSPDGQSLAFVSGRDDSTQLYVMPVDGGEAQAVTEIEQGSIAGFEWLPGGEGFLLTLNLDPAVDDPTQEKEEDETPEADVTLIDRAVYKTESAGLLDDSRLGLWRLDRESGELDALLQPSDWQVHNARVSPDGEVVAFNADRDGGEFDGDFNQDLYLLTLEDGDVRRLDTPEGRSEMAAFSPDGRDLIFHHHNDRYEPTQIHRLDIASGDRAQWHDGMDLSVGNLLWAGDQPHFQADYRGSRPIFHLSDEGNDWRMLLGEAASISGLSLSEDGRRMAYTLEDEVSLAEVYVADGDGDNPRRLTRFNDELLAERSLLPLERFEFSTDGDFKLDGFLLRPVGFEAGQRYPVILNIKGGPGGMWGHQWFHEKQMMAAKGYAVIFTNYRGSSGYGHAFSDAVRLDYGGVDFRDNMQLVDEALARHDWMDEDRLYVTGGSHGGFLTNWITTQTDRFRAAVTQRSVASWLSEAGTQAFPPKFMAAEFGGNLWENFDYYWSRSPLRYADQVTTPTYIIHSDQDQITPIGQGQEWYYALLNNEVETGMAIFHGEGHGLSRAGKPVNLVKRLQLILDWFERYE</sequence>
<dbReference type="RefSeq" id="WP_253446980.1">
    <property type="nucleotide sequence ID" value="NZ_JALJYF010000001.1"/>
</dbReference>
<evidence type="ECO:0000256" key="3">
    <source>
        <dbReference type="SAM" id="MobiDB-lite"/>
    </source>
</evidence>
<organism evidence="6 7">
    <name type="scientific">Natronospira proteinivora</name>
    <dbReference type="NCBI Taxonomy" id="1807133"/>
    <lineage>
        <taxon>Bacteria</taxon>
        <taxon>Pseudomonadati</taxon>
        <taxon>Pseudomonadota</taxon>
        <taxon>Gammaproteobacteria</taxon>
        <taxon>Natronospirales</taxon>
        <taxon>Natronospiraceae</taxon>
        <taxon>Natronospira</taxon>
    </lineage>
</organism>
<feature type="domain" description="Peptidase S9 prolyl oligopeptidase catalytic" evidence="5">
    <location>
        <begin position="462"/>
        <end position="668"/>
    </location>
</feature>
<evidence type="ECO:0000313" key="7">
    <source>
        <dbReference type="Proteomes" id="UP001523550"/>
    </source>
</evidence>
<evidence type="ECO:0000256" key="1">
    <source>
        <dbReference type="ARBA" id="ARBA00022801"/>
    </source>
</evidence>
<dbReference type="Gene3D" id="3.40.50.1820">
    <property type="entry name" value="alpha/beta hydrolase"/>
    <property type="match status" value="1"/>
</dbReference>
<dbReference type="InterPro" id="IPR029058">
    <property type="entry name" value="AB_hydrolase_fold"/>
</dbReference>
<name>A0ABT1G7M4_9GAMM</name>
<reference evidence="6 7" key="1">
    <citation type="submission" date="2022-03" db="EMBL/GenBank/DDBJ databases">
        <title>Genomic Encyclopedia of Type Strains, Phase III (KMG-III): the genomes of soil and plant-associated and newly described type strains.</title>
        <authorList>
            <person name="Whitman W."/>
        </authorList>
    </citation>
    <scope>NUCLEOTIDE SEQUENCE [LARGE SCALE GENOMIC DNA]</scope>
    <source>
        <strain evidence="6 7">BSker1</strain>
    </source>
</reference>
<keyword evidence="6" id="KW-0031">Aminopeptidase</keyword>
<evidence type="ECO:0000256" key="2">
    <source>
        <dbReference type="ARBA" id="ARBA00022825"/>
    </source>
</evidence>
<keyword evidence="2" id="KW-0720">Serine protease</keyword>
<evidence type="ECO:0000256" key="4">
    <source>
        <dbReference type="SAM" id="SignalP"/>
    </source>
</evidence>